<keyword evidence="2" id="KW-1185">Reference proteome</keyword>
<evidence type="ECO:0000313" key="1">
    <source>
        <dbReference type="EMBL" id="KAL0576005.1"/>
    </source>
</evidence>
<evidence type="ECO:0000313" key="2">
    <source>
        <dbReference type="Proteomes" id="UP001465976"/>
    </source>
</evidence>
<comment type="caution">
    <text evidence="1">The sequence shown here is derived from an EMBL/GenBank/DDBJ whole genome shotgun (WGS) entry which is preliminary data.</text>
</comment>
<name>A0ABR3FKU8_9AGAR</name>
<organism evidence="1 2">
    <name type="scientific">Marasmius crinis-equi</name>
    <dbReference type="NCBI Taxonomy" id="585013"/>
    <lineage>
        <taxon>Eukaryota</taxon>
        <taxon>Fungi</taxon>
        <taxon>Dikarya</taxon>
        <taxon>Basidiomycota</taxon>
        <taxon>Agaricomycotina</taxon>
        <taxon>Agaricomycetes</taxon>
        <taxon>Agaricomycetidae</taxon>
        <taxon>Agaricales</taxon>
        <taxon>Marasmiineae</taxon>
        <taxon>Marasmiaceae</taxon>
        <taxon>Marasmius</taxon>
    </lineage>
</organism>
<dbReference type="EMBL" id="JBAHYK010000255">
    <property type="protein sequence ID" value="KAL0576005.1"/>
    <property type="molecule type" value="Genomic_DNA"/>
</dbReference>
<accession>A0ABR3FKU8</accession>
<evidence type="ECO:0008006" key="3">
    <source>
        <dbReference type="Google" id="ProtNLM"/>
    </source>
</evidence>
<reference evidence="1 2" key="1">
    <citation type="submission" date="2024-02" db="EMBL/GenBank/DDBJ databases">
        <title>A draft genome for the cacao thread blight pathogen Marasmius crinis-equi.</title>
        <authorList>
            <person name="Cohen S.P."/>
            <person name="Baruah I.K."/>
            <person name="Amoako-Attah I."/>
            <person name="Bukari Y."/>
            <person name="Meinhardt L.W."/>
            <person name="Bailey B.A."/>
        </authorList>
    </citation>
    <scope>NUCLEOTIDE SEQUENCE [LARGE SCALE GENOMIC DNA]</scope>
    <source>
        <strain evidence="1 2">GH-76</strain>
    </source>
</reference>
<dbReference type="Proteomes" id="UP001465976">
    <property type="component" value="Unassembled WGS sequence"/>
</dbReference>
<gene>
    <name evidence="1" type="ORF">V5O48_005972</name>
</gene>
<proteinExistence type="predicted"/>
<sequence length="544" mass="62696">MNLKGLVKPRQRTLNVEPIRTCLPLELWIVIASYFPAESLHKLLGINRPLFNWVMDRLYERVEFSVAVIGVKRPNIQQLRYNSIAKRVKSLHIAFCHFYSPYAWRTDSLKDRVVRKIAGRKDVWTIAKTAPPSEIDGSLFTQVTTFTLCINSRVYLRHVIPFVSAFWYANFRGLRVLSFHFRMKDIHALMKPLLQTPVILPNLVDFTFQANHDGKHRDPAIFSQHEITEASSWLTSFLLSIRPSVEILNLILPPNIDTTRLFSEMAKAPFYRLKRFLFSQACGTDSFPKEHSFSDFLVEQCKHSLDHLIIEPFLFTSWIGSNPVKQSEAYHDWLTKELPGLELPGLRTLQACLVMWPELSKETLFPRNGDPFFLSNHSNHLDSVFFLAQSIDVRQLALVTSAFAPESSVLQYLNLMVEVLTPECFDLLANDLPRLKRLDLYCNCLGIQALDGVGIRELQLIGDDRESGNPTDSLLFTTQMERRLYNNWALRRLQIDISNSGKCEWHRAVIDALSNSIPSAIIIDRHSTLKYFYPDFNLETSVIH</sequence>
<protein>
    <recommendedName>
        <fullName evidence="3">F-box domain-containing protein</fullName>
    </recommendedName>
</protein>